<dbReference type="Pfam" id="PF20250">
    <property type="entry name" value="FapA_N"/>
    <property type="match status" value="1"/>
</dbReference>
<dbReference type="PANTHER" id="PTHR38032">
    <property type="entry name" value="POLYMERASE-RELATED"/>
    <property type="match status" value="1"/>
</dbReference>
<reference evidence="2 3" key="1">
    <citation type="submission" date="2020-04" db="EMBL/GenBank/DDBJ databases">
        <title>Genome sequencing of novel species.</title>
        <authorList>
            <person name="Heo J."/>
            <person name="Kim S.-J."/>
            <person name="Kim J.-S."/>
            <person name="Hong S.-B."/>
            <person name="Kwon S.-W."/>
        </authorList>
    </citation>
    <scope>NUCLEOTIDE SEQUENCE [LARGE SCALE GENOMIC DNA]</scope>
    <source>
        <strain evidence="2 3">GN2-R2</strain>
    </source>
</reference>
<evidence type="ECO:0000313" key="3">
    <source>
        <dbReference type="Proteomes" id="UP000502415"/>
    </source>
</evidence>
<evidence type="ECO:0000313" key="2">
    <source>
        <dbReference type="EMBL" id="QJE01411.1"/>
    </source>
</evidence>
<dbReference type="InterPro" id="IPR046866">
    <property type="entry name" value="FapA_N"/>
</dbReference>
<name>A0A7Z2VXS9_9BURK</name>
<feature type="domain" description="Flagellar Assembly Protein A N-terminal region" evidence="1">
    <location>
        <begin position="135"/>
        <end position="286"/>
    </location>
</feature>
<dbReference type="Proteomes" id="UP000502415">
    <property type="component" value="Chromosome"/>
</dbReference>
<accession>A0A7Z2VXS9</accession>
<dbReference type="InterPro" id="IPR005646">
    <property type="entry name" value="FapA"/>
</dbReference>
<evidence type="ECO:0000259" key="1">
    <source>
        <dbReference type="Pfam" id="PF20250"/>
    </source>
</evidence>
<gene>
    <name evidence="2" type="ORF">HH212_16345</name>
</gene>
<proteinExistence type="predicted"/>
<sequence length="633" mass="65663">MSTHGAAPAAPVGIAVPDGLAIRADGLYAEAGVAGAATPALAAAIDAVYRGGNLLQGLDYPAFLKAVFGHDPAPAGGVPAADGAVRIAAAIEAFDPARRALYRPLKIGAGRAEYYFEPVWLADPLDPDAPGTPTRLDPDEFVADLWVKGIRCGIEIDTVRAAIAANKADRIVVARRLEAQPGIDAHIVEVADDLHRNDAPRQLANGRLDLHRFQNRFPQIGPGVRLLRKVAATAGMHGVEMSGAPIPSAPGRDTDLGAYAGPGTNVEHGKDGEFLVSQQAGFLSVDGKSSRISVGAKIVSHDGVSAKTTGDLQLSGDYEEFGEVQEKRVIEGAGITVHGDVFGRLVSRGGAVLLHANLVGGAVHNRCGDIRVRGMASGAVLLAPEGAVLLERAENCIVAAARVHIAHAVNCEIIGDEVTVGQAEGSAVAGRRVDVACTAPRRQSEMLVCALQPDGRELDGLIAAVGERIAGFDVLVARHKAALERLGAEPAVRRYLLLASKVRKHEIGLNPEQARQFQKMGQDVAPALTAIGAASNAVKAAAAERQAGAAMLAGLEAQRRDAACIATVTVQQVQGDTQVRVLGFDPRAGHPWLVDPRDAKARLRGPQHGALLFSGAAGSVAWSSAPEAAVAPG</sequence>
<protein>
    <submittedName>
        <fullName evidence="2">DUF342 domain-containing protein</fullName>
    </submittedName>
</protein>
<dbReference type="AlphaFoldDB" id="A0A7Z2VXS9"/>
<dbReference type="PANTHER" id="PTHR38032:SF1">
    <property type="entry name" value="RNA-BINDING PROTEIN KHPB N-TERMINAL DOMAIN-CONTAINING PROTEIN"/>
    <property type="match status" value="1"/>
</dbReference>
<organism evidence="2 3">
    <name type="scientific">Massilia forsythiae</name>
    <dbReference type="NCBI Taxonomy" id="2728020"/>
    <lineage>
        <taxon>Bacteria</taxon>
        <taxon>Pseudomonadati</taxon>
        <taxon>Pseudomonadota</taxon>
        <taxon>Betaproteobacteria</taxon>
        <taxon>Burkholderiales</taxon>
        <taxon>Oxalobacteraceae</taxon>
        <taxon>Telluria group</taxon>
        <taxon>Massilia</taxon>
    </lineage>
</organism>
<dbReference type="KEGG" id="mfy:HH212_16345"/>
<dbReference type="RefSeq" id="WP_170203438.1">
    <property type="nucleotide sequence ID" value="NZ_CP051685.1"/>
</dbReference>
<dbReference type="EMBL" id="CP051685">
    <property type="protein sequence ID" value="QJE01411.1"/>
    <property type="molecule type" value="Genomic_DNA"/>
</dbReference>
<keyword evidence="3" id="KW-1185">Reference proteome</keyword>